<gene>
    <name evidence="1" type="ORF">SAMN05421827_10119</name>
</gene>
<reference evidence="2" key="1">
    <citation type="submission" date="2016-10" db="EMBL/GenBank/DDBJ databases">
        <authorList>
            <person name="Varghese N."/>
            <person name="Submissions S."/>
        </authorList>
    </citation>
    <scope>NUCLEOTIDE SEQUENCE [LARGE SCALE GENOMIC DNA]</scope>
    <source>
        <strain evidence="2">DSM 17933</strain>
    </source>
</reference>
<protein>
    <recommendedName>
        <fullName evidence="3">Alpha/beta hydrolase</fullName>
    </recommendedName>
</protein>
<dbReference type="STRING" id="405671.SAMN05421827_10119"/>
<sequence>MPDFVIENGTHFMVYQNAQKISGIIDQLILNNGIT</sequence>
<dbReference type="AlphaFoldDB" id="A0A1G7MLW8"/>
<evidence type="ECO:0000313" key="2">
    <source>
        <dbReference type="Proteomes" id="UP000199643"/>
    </source>
</evidence>
<accession>A0A1G7MLW8</accession>
<evidence type="ECO:0000313" key="1">
    <source>
        <dbReference type="EMBL" id="SDF62606.1"/>
    </source>
</evidence>
<proteinExistence type="predicted"/>
<evidence type="ECO:0008006" key="3">
    <source>
        <dbReference type="Google" id="ProtNLM"/>
    </source>
</evidence>
<name>A0A1G7MLW8_9SPHI</name>
<dbReference type="Proteomes" id="UP000199643">
    <property type="component" value="Unassembled WGS sequence"/>
</dbReference>
<organism evidence="1 2">
    <name type="scientific">Pedobacter terrae</name>
    <dbReference type="NCBI Taxonomy" id="405671"/>
    <lineage>
        <taxon>Bacteria</taxon>
        <taxon>Pseudomonadati</taxon>
        <taxon>Bacteroidota</taxon>
        <taxon>Sphingobacteriia</taxon>
        <taxon>Sphingobacteriales</taxon>
        <taxon>Sphingobacteriaceae</taxon>
        <taxon>Pedobacter</taxon>
    </lineage>
</organism>
<dbReference type="EMBL" id="FNCH01000001">
    <property type="protein sequence ID" value="SDF62606.1"/>
    <property type="molecule type" value="Genomic_DNA"/>
</dbReference>
<keyword evidence="2" id="KW-1185">Reference proteome</keyword>